<dbReference type="HOGENOM" id="CLU_2445612_0_0_1"/>
<organism evidence="1 2">
    <name type="scientific">Phytophthora nicotianae P1569</name>
    <dbReference type="NCBI Taxonomy" id="1317065"/>
    <lineage>
        <taxon>Eukaryota</taxon>
        <taxon>Sar</taxon>
        <taxon>Stramenopiles</taxon>
        <taxon>Oomycota</taxon>
        <taxon>Peronosporomycetes</taxon>
        <taxon>Peronosporales</taxon>
        <taxon>Peronosporaceae</taxon>
        <taxon>Phytophthora</taxon>
    </lineage>
</organism>
<gene>
    <name evidence="1" type="ORF">F443_17202</name>
</gene>
<evidence type="ECO:0000313" key="1">
    <source>
        <dbReference type="EMBL" id="ETI36686.1"/>
    </source>
</evidence>
<proteinExistence type="predicted"/>
<dbReference type="Proteomes" id="UP000018721">
    <property type="component" value="Unassembled WGS sequence"/>
</dbReference>
<name>V9ECL5_PHYNI</name>
<accession>V9ECL5</accession>
<dbReference type="EMBL" id="ANIZ01002998">
    <property type="protein sequence ID" value="ETI36686.1"/>
    <property type="molecule type" value="Genomic_DNA"/>
</dbReference>
<evidence type="ECO:0000313" key="2">
    <source>
        <dbReference type="Proteomes" id="UP000018721"/>
    </source>
</evidence>
<keyword evidence="2" id="KW-1185">Reference proteome</keyword>
<sequence length="90" mass="10112">MTGLANIVVAGEGSIVQTLFTIQQLWPSMNEAQQMCEHLYSLLKKIVYNNLKNANNVVDSTDSDARTKFVAALTTLVKFLKLYSKKELLF</sequence>
<protein>
    <submittedName>
        <fullName evidence="1">Uncharacterized protein</fullName>
    </submittedName>
</protein>
<dbReference type="AlphaFoldDB" id="V9ECL5"/>
<reference evidence="1 2" key="1">
    <citation type="submission" date="2013-11" db="EMBL/GenBank/DDBJ databases">
        <title>The Genome Sequence of Phytophthora parasitica P1569.</title>
        <authorList>
            <consortium name="The Broad Institute Genomics Platform"/>
            <person name="Russ C."/>
            <person name="Tyler B."/>
            <person name="Panabieres F."/>
            <person name="Shan W."/>
            <person name="Tripathy S."/>
            <person name="Grunwald N."/>
            <person name="Machado M."/>
            <person name="Johnson C.S."/>
            <person name="Arredondo F."/>
            <person name="Hong C."/>
            <person name="Coffey M."/>
            <person name="Young S.K."/>
            <person name="Zeng Q."/>
            <person name="Gargeya S."/>
            <person name="Fitzgerald M."/>
            <person name="Abouelleil A."/>
            <person name="Alvarado L."/>
            <person name="Chapman S.B."/>
            <person name="Gainer-Dewar J."/>
            <person name="Goldberg J."/>
            <person name="Griggs A."/>
            <person name="Gujja S."/>
            <person name="Hansen M."/>
            <person name="Howarth C."/>
            <person name="Imamovic A."/>
            <person name="Ireland A."/>
            <person name="Larimer J."/>
            <person name="McCowan C."/>
            <person name="Murphy C."/>
            <person name="Pearson M."/>
            <person name="Poon T.W."/>
            <person name="Priest M."/>
            <person name="Roberts A."/>
            <person name="Saif S."/>
            <person name="Shea T."/>
            <person name="Sykes S."/>
            <person name="Wortman J."/>
            <person name="Nusbaum C."/>
            <person name="Birren B."/>
        </authorList>
    </citation>
    <scope>NUCLEOTIDE SEQUENCE [LARGE SCALE GENOMIC DNA]</scope>
    <source>
        <strain evidence="1 2">P1569</strain>
    </source>
</reference>
<comment type="caution">
    <text evidence="1">The sequence shown here is derived from an EMBL/GenBank/DDBJ whole genome shotgun (WGS) entry which is preliminary data.</text>
</comment>